<proteinExistence type="predicted"/>
<dbReference type="EMBL" id="JACHNZ010000007">
    <property type="protein sequence ID" value="MBB4631242.1"/>
    <property type="molecule type" value="Genomic_DNA"/>
</dbReference>
<dbReference type="RefSeq" id="WP_184065583.1">
    <property type="nucleotide sequence ID" value="NZ_JACHNZ010000007.1"/>
</dbReference>
<comment type="caution">
    <text evidence="2">The sequence shown here is derived from an EMBL/GenBank/DDBJ whole genome shotgun (WGS) entry which is preliminary data.</text>
</comment>
<sequence>MGIFDIFRRQTVNPVTAASAEAKGISLAGRFAAIPRWMLLILGAFFAAILYWGVVGSLLSDTRADLTVRPGTTVLPPGGSVAVATAAMLLDRALNKGWTPNDSLLRPTGLLEDMPAFQRGQHAAIRTFVSSFDQGVGGDPELSEAVDALETPPDRGWLHGDFPFIGGSAESRYRDAIDALARYNRAVAESAAPGEGDARELRLALLGLNTALGEEAGAVDRMIDDSRVGSADAQFNEVRGGAYAAAMLMRGLREDFGTTIGQRQLAATWAETTEALDAVAGKRPAFGVGRQDLVEQGYYLMRARESLRTLAAGLAR</sequence>
<keyword evidence="1" id="KW-1133">Transmembrane helix</keyword>
<keyword evidence="1" id="KW-0812">Transmembrane</keyword>
<evidence type="ECO:0000256" key="1">
    <source>
        <dbReference type="SAM" id="Phobius"/>
    </source>
</evidence>
<evidence type="ECO:0000313" key="3">
    <source>
        <dbReference type="Proteomes" id="UP000566324"/>
    </source>
</evidence>
<evidence type="ECO:0000313" key="2">
    <source>
        <dbReference type="EMBL" id="MBB4631242.1"/>
    </source>
</evidence>
<organism evidence="2 3">
    <name type="scientific">Sphingosinicella soli</name>
    <dbReference type="NCBI Taxonomy" id="333708"/>
    <lineage>
        <taxon>Bacteria</taxon>
        <taxon>Pseudomonadati</taxon>
        <taxon>Pseudomonadota</taxon>
        <taxon>Alphaproteobacteria</taxon>
        <taxon>Sphingomonadales</taxon>
        <taxon>Sphingosinicellaceae</taxon>
        <taxon>Sphingosinicella</taxon>
    </lineage>
</organism>
<gene>
    <name evidence="2" type="ORF">GGQ98_000849</name>
</gene>
<accession>A0A7W7AZK8</accession>
<feature type="transmembrane region" description="Helical" evidence="1">
    <location>
        <begin position="37"/>
        <end position="54"/>
    </location>
</feature>
<dbReference type="AlphaFoldDB" id="A0A7W7AZK8"/>
<reference evidence="2 3" key="1">
    <citation type="submission" date="2020-08" db="EMBL/GenBank/DDBJ databases">
        <title>Genomic Encyclopedia of Type Strains, Phase IV (KMG-IV): sequencing the most valuable type-strain genomes for metagenomic binning, comparative biology and taxonomic classification.</title>
        <authorList>
            <person name="Goeker M."/>
        </authorList>
    </citation>
    <scope>NUCLEOTIDE SEQUENCE [LARGE SCALE GENOMIC DNA]</scope>
    <source>
        <strain evidence="2 3">DSM 17328</strain>
    </source>
</reference>
<keyword evidence="3" id="KW-1185">Reference proteome</keyword>
<protein>
    <recommendedName>
        <fullName evidence="4">DUF2333 domain-containing protein</fullName>
    </recommendedName>
</protein>
<name>A0A7W7AZK8_9SPHN</name>
<evidence type="ECO:0008006" key="4">
    <source>
        <dbReference type="Google" id="ProtNLM"/>
    </source>
</evidence>
<dbReference type="Proteomes" id="UP000566324">
    <property type="component" value="Unassembled WGS sequence"/>
</dbReference>
<keyword evidence="1" id="KW-0472">Membrane</keyword>